<dbReference type="EMBL" id="OV651814">
    <property type="protein sequence ID" value="CAH1106574.1"/>
    <property type="molecule type" value="Genomic_DNA"/>
</dbReference>
<accession>A0A9P0CQQ2</accession>
<reference evidence="1" key="1">
    <citation type="submission" date="2022-01" db="EMBL/GenBank/DDBJ databases">
        <authorList>
            <person name="King R."/>
        </authorList>
    </citation>
    <scope>NUCLEOTIDE SEQUENCE</scope>
</reference>
<keyword evidence="2" id="KW-1185">Reference proteome</keyword>
<dbReference type="Proteomes" id="UP001153636">
    <property type="component" value="Chromosome 2"/>
</dbReference>
<dbReference type="AlphaFoldDB" id="A0A9P0CQQ2"/>
<organism evidence="1 2">
    <name type="scientific">Psylliodes chrysocephalus</name>
    <dbReference type="NCBI Taxonomy" id="3402493"/>
    <lineage>
        <taxon>Eukaryota</taxon>
        <taxon>Metazoa</taxon>
        <taxon>Ecdysozoa</taxon>
        <taxon>Arthropoda</taxon>
        <taxon>Hexapoda</taxon>
        <taxon>Insecta</taxon>
        <taxon>Pterygota</taxon>
        <taxon>Neoptera</taxon>
        <taxon>Endopterygota</taxon>
        <taxon>Coleoptera</taxon>
        <taxon>Polyphaga</taxon>
        <taxon>Cucujiformia</taxon>
        <taxon>Chrysomeloidea</taxon>
        <taxon>Chrysomelidae</taxon>
        <taxon>Galerucinae</taxon>
        <taxon>Alticini</taxon>
        <taxon>Psylliodes</taxon>
    </lineage>
</organism>
<name>A0A9P0CQQ2_9CUCU</name>
<sequence length="163" mass="18207">MTLLEKLKRANLMSQQSVADADVDIVLKAIETAFGSHKNKVVIVSEDTDVLTMLAARTPPNLEVFLLKPPSSKVPDVVYSSESLACFHVMRHELSNFISREIQAWYGSQYQDETLDPLDWGWDLVGGELSPVTMTQEAGPEKILINISYFCETDCARIEFGIP</sequence>
<dbReference type="OrthoDB" id="6782940at2759"/>
<evidence type="ECO:0000313" key="1">
    <source>
        <dbReference type="EMBL" id="CAH1106574.1"/>
    </source>
</evidence>
<protein>
    <submittedName>
        <fullName evidence="1">Uncharacterized protein</fullName>
    </submittedName>
</protein>
<gene>
    <name evidence="1" type="ORF">PSYICH_LOCUS7729</name>
</gene>
<proteinExistence type="predicted"/>
<evidence type="ECO:0000313" key="2">
    <source>
        <dbReference type="Proteomes" id="UP001153636"/>
    </source>
</evidence>